<sequence>MVEENIVGMEQPDLLGKVVSQEMVSRRQVNKRLEGYQDNIKFCQPHSYLEVNTPEFVKLQAHHLKSDLIPAEEMLQPNNSSQPCIFCMEHASTRMIVPCGHWMRCINCTNQWVMDKHCHQETSADGNIISHNNYPLPIQCPPMHWLGTY</sequence>
<dbReference type="EMBL" id="QKKF02016138">
    <property type="protein sequence ID" value="RZF41784.1"/>
    <property type="molecule type" value="Genomic_DNA"/>
</dbReference>
<dbReference type="Proteomes" id="UP000291343">
    <property type="component" value="Unassembled WGS sequence"/>
</dbReference>
<dbReference type="InterPro" id="IPR013083">
    <property type="entry name" value="Znf_RING/FYVE/PHD"/>
</dbReference>
<keyword evidence="2" id="KW-1185">Reference proteome</keyword>
<evidence type="ECO:0000313" key="2">
    <source>
        <dbReference type="Proteomes" id="UP000291343"/>
    </source>
</evidence>
<evidence type="ECO:0008006" key="3">
    <source>
        <dbReference type="Google" id="ProtNLM"/>
    </source>
</evidence>
<gene>
    <name evidence="1" type="ORF">LSTR_LSTR005246</name>
</gene>
<dbReference type="Gene3D" id="3.30.40.10">
    <property type="entry name" value="Zinc/RING finger domain, C3HC4 (zinc finger)"/>
    <property type="match status" value="1"/>
</dbReference>
<comment type="caution">
    <text evidence="1">The sequence shown here is derived from an EMBL/GenBank/DDBJ whole genome shotgun (WGS) entry which is preliminary data.</text>
</comment>
<proteinExistence type="predicted"/>
<accession>A0A482X7M1</accession>
<evidence type="ECO:0000313" key="1">
    <source>
        <dbReference type="EMBL" id="RZF41784.1"/>
    </source>
</evidence>
<organism evidence="1 2">
    <name type="scientific">Laodelphax striatellus</name>
    <name type="common">Small brown planthopper</name>
    <name type="synonym">Delphax striatella</name>
    <dbReference type="NCBI Taxonomy" id="195883"/>
    <lineage>
        <taxon>Eukaryota</taxon>
        <taxon>Metazoa</taxon>
        <taxon>Ecdysozoa</taxon>
        <taxon>Arthropoda</taxon>
        <taxon>Hexapoda</taxon>
        <taxon>Insecta</taxon>
        <taxon>Pterygota</taxon>
        <taxon>Neoptera</taxon>
        <taxon>Paraneoptera</taxon>
        <taxon>Hemiptera</taxon>
        <taxon>Auchenorrhyncha</taxon>
        <taxon>Fulgoroidea</taxon>
        <taxon>Delphacidae</taxon>
        <taxon>Criomorphinae</taxon>
        <taxon>Laodelphax</taxon>
    </lineage>
</organism>
<protein>
    <recommendedName>
        <fullName evidence="3">RING-type domain-containing protein</fullName>
    </recommendedName>
</protein>
<name>A0A482X7M1_LAOST</name>
<reference evidence="1 2" key="1">
    <citation type="journal article" date="2017" name="Gigascience">
        <title>Genome sequence of the small brown planthopper, Laodelphax striatellus.</title>
        <authorList>
            <person name="Zhu J."/>
            <person name="Jiang F."/>
            <person name="Wang X."/>
            <person name="Yang P."/>
            <person name="Bao Y."/>
            <person name="Zhao W."/>
            <person name="Wang W."/>
            <person name="Lu H."/>
            <person name="Wang Q."/>
            <person name="Cui N."/>
            <person name="Li J."/>
            <person name="Chen X."/>
            <person name="Luo L."/>
            <person name="Yu J."/>
            <person name="Kang L."/>
            <person name="Cui F."/>
        </authorList>
    </citation>
    <scope>NUCLEOTIDE SEQUENCE [LARGE SCALE GENOMIC DNA]</scope>
    <source>
        <strain evidence="1">Lst14</strain>
    </source>
</reference>
<dbReference type="AlphaFoldDB" id="A0A482X7M1"/>
<dbReference type="InParanoid" id="A0A482X7M1"/>